<reference evidence="2 3" key="1">
    <citation type="submission" date="2017-11" db="EMBL/GenBank/DDBJ databases">
        <title>De novo assembly and phasing of dikaryotic genomes from two isolates of Puccinia coronata f. sp. avenae, the causal agent of oat crown rust.</title>
        <authorList>
            <person name="Miller M.E."/>
            <person name="Zhang Y."/>
            <person name="Omidvar V."/>
            <person name="Sperschneider J."/>
            <person name="Schwessinger B."/>
            <person name="Raley C."/>
            <person name="Palmer J.M."/>
            <person name="Garnica D."/>
            <person name="Upadhyaya N."/>
            <person name="Rathjen J."/>
            <person name="Taylor J.M."/>
            <person name="Park R.F."/>
            <person name="Dodds P.N."/>
            <person name="Hirsch C.D."/>
            <person name="Kianian S.F."/>
            <person name="Figueroa M."/>
        </authorList>
    </citation>
    <scope>NUCLEOTIDE SEQUENCE [LARGE SCALE GENOMIC DNA]</scope>
    <source>
        <strain evidence="2">12NC29</strain>
    </source>
</reference>
<dbReference type="AlphaFoldDB" id="A0A2N5VSR5"/>
<feature type="compositionally biased region" description="Polar residues" evidence="1">
    <location>
        <begin position="51"/>
        <end position="66"/>
    </location>
</feature>
<dbReference type="Proteomes" id="UP000235388">
    <property type="component" value="Unassembled WGS sequence"/>
</dbReference>
<organism evidence="2 3">
    <name type="scientific">Puccinia coronata f. sp. avenae</name>
    <dbReference type="NCBI Taxonomy" id="200324"/>
    <lineage>
        <taxon>Eukaryota</taxon>
        <taxon>Fungi</taxon>
        <taxon>Dikarya</taxon>
        <taxon>Basidiomycota</taxon>
        <taxon>Pucciniomycotina</taxon>
        <taxon>Pucciniomycetes</taxon>
        <taxon>Pucciniales</taxon>
        <taxon>Pucciniaceae</taxon>
        <taxon>Puccinia</taxon>
    </lineage>
</organism>
<feature type="compositionally biased region" description="Polar residues" evidence="1">
    <location>
        <begin position="75"/>
        <end position="85"/>
    </location>
</feature>
<dbReference type="EMBL" id="PGCJ01000069">
    <property type="protein sequence ID" value="PLW53017.1"/>
    <property type="molecule type" value="Genomic_DNA"/>
</dbReference>
<feature type="region of interest" description="Disordered" evidence="1">
    <location>
        <begin position="218"/>
        <end position="288"/>
    </location>
</feature>
<accession>A0A2N5VSR5</accession>
<feature type="compositionally biased region" description="Polar residues" evidence="1">
    <location>
        <begin position="95"/>
        <end position="105"/>
    </location>
</feature>
<evidence type="ECO:0000313" key="3">
    <source>
        <dbReference type="Proteomes" id="UP000235388"/>
    </source>
</evidence>
<feature type="region of interest" description="Disordered" evidence="1">
    <location>
        <begin position="40"/>
        <end position="105"/>
    </location>
</feature>
<feature type="compositionally biased region" description="Low complexity" evidence="1">
    <location>
        <begin position="40"/>
        <end position="50"/>
    </location>
</feature>
<comment type="caution">
    <text evidence="2">The sequence shown here is derived from an EMBL/GenBank/DDBJ whole genome shotgun (WGS) entry which is preliminary data.</text>
</comment>
<name>A0A2N5VSR5_9BASI</name>
<protein>
    <submittedName>
        <fullName evidence="2">Uncharacterized protein</fullName>
    </submittedName>
</protein>
<evidence type="ECO:0000256" key="1">
    <source>
        <dbReference type="SAM" id="MobiDB-lite"/>
    </source>
</evidence>
<evidence type="ECO:0000313" key="2">
    <source>
        <dbReference type="EMBL" id="PLW53017.1"/>
    </source>
</evidence>
<gene>
    <name evidence="2" type="ORF">PCANC_10738</name>
</gene>
<feature type="compositionally biased region" description="Low complexity" evidence="1">
    <location>
        <begin position="269"/>
        <end position="288"/>
    </location>
</feature>
<proteinExistence type="predicted"/>
<feature type="compositionally biased region" description="Acidic residues" evidence="1">
    <location>
        <begin position="228"/>
        <end position="244"/>
    </location>
</feature>
<sequence length="288" mass="30707">MFNRYVDQTNSLLKEENRSPAQNVLLVDLYGGLKVEAAAAAAAPAPSSASGDPSTENEAASNNNDDPMTEASGDKNCSFSGNDGHTTPKIPTVEVNDQASNKTSRLNEIRAQMKTALSELRDPLRAMFLKRSLILAKSYNELAFDLKTAFKAFEKKSLVNDNKPFDGIAMLLSDLESLSLPSDPSTKHPTPNNILAISASSPLVVEAILACAKDKPASDVELSRPTADELDENDNDDDKDDEDVNNPIPESVAFLGLPALKNEPRLAIASQTASTSAPKSTKSGEASS</sequence>
<keyword evidence="3" id="KW-1185">Reference proteome</keyword>
<dbReference type="STRING" id="200324.A0A2N5VSR5"/>